<dbReference type="GO" id="GO:0003677">
    <property type="term" value="F:DNA binding"/>
    <property type="evidence" value="ECO:0007669"/>
    <property type="project" value="UniProtKB-KW"/>
</dbReference>
<dbReference type="SUPFAM" id="SSF56349">
    <property type="entry name" value="DNA breaking-rejoining enzymes"/>
    <property type="match status" value="1"/>
</dbReference>
<dbReference type="Gene3D" id="1.10.443.10">
    <property type="entry name" value="Intergrase catalytic core"/>
    <property type="match status" value="1"/>
</dbReference>
<dbReference type="InterPro" id="IPR050808">
    <property type="entry name" value="Phage_Integrase"/>
</dbReference>
<evidence type="ECO:0000256" key="1">
    <source>
        <dbReference type="ARBA" id="ARBA00008857"/>
    </source>
</evidence>
<comment type="caution">
    <text evidence="6">The sequence shown here is derived from an EMBL/GenBank/DDBJ whole genome shotgun (WGS) entry which is preliminary data.</text>
</comment>
<evidence type="ECO:0000259" key="5">
    <source>
        <dbReference type="PROSITE" id="PS51898"/>
    </source>
</evidence>
<protein>
    <submittedName>
        <fullName evidence="6">Integrase</fullName>
    </submittedName>
</protein>
<dbReference type="PROSITE" id="PS51898">
    <property type="entry name" value="TYR_RECOMBINASE"/>
    <property type="match status" value="1"/>
</dbReference>
<dbReference type="GO" id="GO:0006310">
    <property type="term" value="P:DNA recombination"/>
    <property type="evidence" value="ECO:0007669"/>
    <property type="project" value="UniProtKB-KW"/>
</dbReference>
<proteinExistence type="inferred from homology"/>
<evidence type="ECO:0000256" key="4">
    <source>
        <dbReference type="ARBA" id="ARBA00023172"/>
    </source>
</evidence>
<reference evidence="7" key="1">
    <citation type="submission" date="2020-06" db="EMBL/GenBank/DDBJ databases">
        <title>Draft genomic sequecing of Geomonas sp. Red736.</title>
        <authorList>
            <person name="Itoh H."/>
            <person name="Xu Z.X."/>
            <person name="Ushijima N."/>
            <person name="Masuda Y."/>
            <person name="Shiratori Y."/>
            <person name="Senoo K."/>
        </authorList>
    </citation>
    <scope>NUCLEOTIDE SEQUENCE [LARGE SCALE GENOMIC DNA]</scope>
    <source>
        <strain evidence="7">Red736</strain>
    </source>
</reference>
<dbReference type="Pfam" id="PF13356">
    <property type="entry name" value="Arm-DNA-bind_3"/>
    <property type="match status" value="1"/>
</dbReference>
<feature type="domain" description="Tyr recombinase" evidence="5">
    <location>
        <begin position="221"/>
        <end position="404"/>
    </location>
</feature>
<dbReference type="Gene3D" id="1.10.150.130">
    <property type="match status" value="1"/>
</dbReference>
<evidence type="ECO:0000256" key="3">
    <source>
        <dbReference type="ARBA" id="ARBA00023125"/>
    </source>
</evidence>
<keyword evidence="2" id="KW-0229">DNA integration</keyword>
<dbReference type="Pfam" id="PF00589">
    <property type="entry name" value="Phage_integrase"/>
    <property type="match status" value="1"/>
</dbReference>
<dbReference type="InterPro" id="IPR038488">
    <property type="entry name" value="Integrase_DNA-bd_sf"/>
</dbReference>
<dbReference type="RefSeq" id="WP_183346501.1">
    <property type="nucleotide sequence ID" value="NZ_BLXY01000002.1"/>
</dbReference>
<dbReference type="PANTHER" id="PTHR30629">
    <property type="entry name" value="PROPHAGE INTEGRASE"/>
    <property type="match status" value="1"/>
</dbReference>
<gene>
    <name evidence="6" type="ORF">GMPD_15780</name>
</gene>
<dbReference type="InterPro" id="IPR011010">
    <property type="entry name" value="DNA_brk_join_enz"/>
</dbReference>
<evidence type="ECO:0000313" key="6">
    <source>
        <dbReference type="EMBL" id="GFO63659.1"/>
    </source>
</evidence>
<name>A0A6V8MWL3_9BACT</name>
<accession>A0A6V8MWL3</accession>
<dbReference type="InterPro" id="IPR013762">
    <property type="entry name" value="Integrase-like_cat_sf"/>
</dbReference>
<comment type="similarity">
    <text evidence="1">Belongs to the 'phage' integrase family.</text>
</comment>
<keyword evidence="3" id="KW-0238">DNA-binding</keyword>
<dbReference type="GO" id="GO:0015074">
    <property type="term" value="P:DNA integration"/>
    <property type="evidence" value="ECO:0007669"/>
    <property type="project" value="UniProtKB-KW"/>
</dbReference>
<dbReference type="Proteomes" id="UP000568888">
    <property type="component" value="Unassembled WGS sequence"/>
</dbReference>
<organism evidence="6 7">
    <name type="scientific">Geomonas paludis</name>
    <dbReference type="NCBI Taxonomy" id="2740185"/>
    <lineage>
        <taxon>Bacteria</taxon>
        <taxon>Pseudomonadati</taxon>
        <taxon>Thermodesulfobacteriota</taxon>
        <taxon>Desulfuromonadia</taxon>
        <taxon>Geobacterales</taxon>
        <taxon>Geobacteraceae</taxon>
        <taxon>Geomonas</taxon>
    </lineage>
</organism>
<dbReference type="InterPro" id="IPR025166">
    <property type="entry name" value="Integrase_DNA_bind_dom"/>
</dbReference>
<dbReference type="InterPro" id="IPR010998">
    <property type="entry name" value="Integrase_recombinase_N"/>
</dbReference>
<dbReference type="CDD" id="cd00801">
    <property type="entry name" value="INT_P4_C"/>
    <property type="match status" value="1"/>
</dbReference>
<dbReference type="PANTHER" id="PTHR30629:SF2">
    <property type="entry name" value="PROPHAGE INTEGRASE INTS-RELATED"/>
    <property type="match status" value="1"/>
</dbReference>
<keyword evidence="4" id="KW-0233">DNA recombination</keyword>
<dbReference type="EMBL" id="BLXY01000002">
    <property type="protein sequence ID" value="GFO63659.1"/>
    <property type="molecule type" value="Genomic_DNA"/>
</dbReference>
<dbReference type="Gene3D" id="3.30.160.390">
    <property type="entry name" value="Integrase, DNA-binding domain"/>
    <property type="match status" value="1"/>
</dbReference>
<dbReference type="AlphaFoldDB" id="A0A6V8MWL3"/>
<evidence type="ECO:0000313" key="7">
    <source>
        <dbReference type="Proteomes" id="UP000568888"/>
    </source>
</evidence>
<evidence type="ECO:0000256" key="2">
    <source>
        <dbReference type="ARBA" id="ARBA00022908"/>
    </source>
</evidence>
<dbReference type="InterPro" id="IPR002104">
    <property type="entry name" value="Integrase_catalytic"/>
</dbReference>
<sequence length="438" mass="49061">MARSKSTMFTDTMIRKLKPEAAKYTRSEGNGFTIRVLPSGGKVWFYLYGLDGKRWEMSLGTYPQVSLEEARDQFEAARKKVKAGVNPQAVPEPVVEAPKHDLTFDELAREYITNNVEGQLVDISVYGIKRILLSTGKPGTLDDFKTWRTRKVAGITTEEAAKLVKDVSARSAAAARNLIRTARPMFSYALARGMIPTNPFILGSVKSFLSKPVQVRLVPGVRSRTFSEDEIKHFWKELSRATGSVEIRNALRLILLTGQRPGEVLGLHSDEIDGNWWTLPKARTKARYDKNRMDHKVFLVPEALALIGDKKGYIFESRVKKRGGGAAELRPISTNALGHVVFVNNYLGLPPWGPHDLRRTCRTFMSDIDGISASAAEAILNHAREGTKKNYDHHRYLRQIETALTLWRDKLVEIMGGPLVPELPDNVIPLRRKAGAAE</sequence>